<dbReference type="PANTHER" id="PTHR34846">
    <property type="entry name" value="4-CARBOXYMUCONOLACTONE DECARBOXYLASE FAMILY PROTEIN (AFU_ORTHOLOGUE AFUA_6G11590)"/>
    <property type="match status" value="1"/>
</dbReference>
<evidence type="ECO:0000259" key="1">
    <source>
        <dbReference type="Pfam" id="PF02627"/>
    </source>
</evidence>
<protein>
    <submittedName>
        <fullName evidence="2">Alkyl hydroperoxide reductase AhpD</fullName>
    </submittedName>
</protein>
<evidence type="ECO:0000313" key="2">
    <source>
        <dbReference type="EMBL" id="GGC90230.1"/>
    </source>
</evidence>
<name>A0A916UWJ4_9BURK</name>
<dbReference type="InterPro" id="IPR029032">
    <property type="entry name" value="AhpD-like"/>
</dbReference>
<dbReference type="EMBL" id="BMED01000005">
    <property type="protein sequence ID" value="GGC90230.1"/>
    <property type="molecule type" value="Genomic_DNA"/>
</dbReference>
<dbReference type="RefSeq" id="WP_188568080.1">
    <property type="nucleotide sequence ID" value="NZ_BMED01000005.1"/>
</dbReference>
<dbReference type="Proteomes" id="UP000637423">
    <property type="component" value="Unassembled WGS sequence"/>
</dbReference>
<comment type="caution">
    <text evidence="2">The sequence shown here is derived from an EMBL/GenBank/DDBJ whole genome shotgun (WGS) entry which is preliminary data.</text>
</comment>
<proteinExistence type="predicted"/>
<reference evidence="2" key="1">
    <citation type="journal article" date="2014" name="Int. J. Syst. Evol. Microbiol.">
        <title>Complete genome sequence of Corynebacterium casei LMG S-19264T (=DSM 44701T), isolated from a smear-ripened cheese.</title>
        <authorList>
            <consortium name="US DOE Joint Genome Institute (JGI-PGF)"/>
            <person name="Walter F."/>
            <person name="Albersmeier A."/>
            <person name="Kalinowski J."/>
            <person name="Ruckert C."/>
        </authorList>
    </citation>
    <scope>NUCLEOTIDE SEQUENCE</scope>
    <source>
        <strain evidence="2">CGMCC 1.10998</strain>
    </source>
</reference>
<sequence length="146" mass="16203">MTQRTDFYKASPDALKAMIALEGAVNKLGLEASLLDLIKLRASQINGCAFCVDLHSTDLRKAGESERKVYAVAVWREAPFFTERERAALAWTEAVTLISQDHAPDADYEALRSQFSEAEQVNLTVAIATINSWNRLAIGFRKSPTK</sequence>
<dbReference type="PANTHER" id="PTHR34846:SF10">
    <property type="entry name" value="CYTOPLASMIC PROTEIN"/>
    <property type="match status" value="1"/>
</dbReference>
<reference evidence="2" key="2">
    <citation type="submission" date="2020-09" db="EMBL/GenBank/DDBJ databases">
        <authorList>
            <person name="Sun Q."/>
            <person name="Zhou Y."/>
        </authorList>
    </citation>
    <scope>NUCLEOTIDE SEQUENCE</scope>
    <source>
        <strain evidence="2">CGMCC 1.10998</strain>
    </source>
</reference>
<accession>A0A916UWJ4</accession>
<dbReference type="InterPro" id="IPR004675">
    <property type="entry name" value="AhpD_core"/>
</dbReference>
<gene>
    <name evidence="2" type="ORF">GCM10011396_41780</name>
</gene>
<dbReference type="Pfam" id="PF02627">
    <property type="entry name" value="CMD"/>
    <property type="match status" value="1"/>
</dbReference>
<dbReference type="SUPFAM" id="SSF69118">
    <property type="entry name" value="AhpD-like"/>
    <property type="match status" value="1"/>
</dbReference>
<dbReference type="InterPro" id="IPR003779">
    <property type="entry name" value="CMD-like"/>
</dbReference>
<dbReference type="GO" id="GO:0051920">
    <property type="term" value="F:peroxiredoxin activity"/>
    <property type="evidence" value="ECO:0007669"/>
    <property type="project" value="InterPro"/>
</dbReference>
<dbReference type="Gene3D" id="1.20.1290.10">
    <property type="entry name" value="AhpD-like"/>
    <property type="match status" value="1"/>
</dbReference>
<feature type="domain" description="Carboxymuconolactone decarboxylase-like" evidence="1">
    <location>
        <begin position="12"/>
        <end position="94"/>
    </location>
</feature>
<dbReference type="AlphaFoldDB" id="A0A916UWJ4"/>
<organism evidence="2 3">
    <name type="scientific">Undibacterium terreum</name>
    <dbReference type="NCBI Taxonomy" id="1224302"/>
    <lineage>
        <taxon>Bacteria</taxon>
        <taxon>Pseudomonadati</taxon>
        <taxon>Pseudomonadota</taxon>
        <taxon>Betaproteobacteria</taxon>
        <taxon>Burkholderiales</taxon>
        <taxon>Oxalobacteraceae</taxon>
        <taxon>Undibacterium</taxon>
    </lineage>
</organism>
<evidence type="ECO:0000313" key="3">
    <source>
        <dbReference type="Proteomes" id="UP000637423"/>
    </source>
</evidence>
<keyword evidence="3" id="KW-1185">Reference proteome</keyword>
<dbReference type="NCBIfam" id="TIGR00778">
    <property type="entry name" value="ahpD_dom"/>
    <property type="match status" value="1"/>
</dbReference>